<dbReference type="OrthoDB" id="1730132at2759"/>
<sequence length="140" mass="16089">MLGHDLRRTGNGYNAKTDTFHLPLEEWDALIKINENVSTFRKAELSHEDLMEAIFVNRVVIGKYATGPARDDFINTTTLDVSVDFDIEDENNVSTDLAEGDTNTYFTDRHFEPSRGSFPTWSQAKHFIPQQEQSTPYHFM</sequence>
<dbReference type="Proteomes" id="UP000541444">
    <property type="component" value="Unassembled WGS sequence"/>
</dbReference>
<name>A0A7J7LKZ9_9MAGN</name>
<dbReference type="EMBL" id="JACGCM010002207">
    <property type="protein sequence ID" value="KAF6143341.1"/>
    <property type="molecule type" value="Genomic_DNA"/>
</dbReference>
<evidence type="ECO:0000313" key="1">
    <source>
        <dbReference type="EMBL" id="KAF6143341.1"/>
    </source>
</evidence>
<gene>
    <name evidence="1" type="ORF">GIB67_001285</name>
</gene>
<protein>
    <submittedName>
        <fullName evidence="1">Uncharacterized protein</fullName>
    </submittedName>
</protein>
<dbReference type="AlphaFoldDB" id="A0A7J7LKZ9"/>
<evidence type="ECO:0000313" key="2">
    <source>
        <dbReference type="Proteomes" id="UP000541444"/>
    </source>
</evidence>
<proteinExistence type="predicted"/>
<organism evidence="1 2">
    <name type="scientific">Kingdonia uniflora</name>
    <dbReference type="NCBI Taxonomy" id="39325"/>
    <lineage>
        <taxon>Eukaryota</taxon>
        <taxon>Viridiplantae</taxon>
        <taxon>Streptophyta</taxon>
        <taxon>Embryophyta</taxon>
        <taxon>Tracheophyta</taxon>
        <taxon>Spermatophyta</taxon>
        <taxon>Magnoliopsida</taxon>
        <taxon>Ranunculales</taxon>
        <taxon>Circaeasteraceae</taxon>
        <taxon>Kingdonia</taxon>
    </lineage>
</organism>
<keyword evidence="2" id="KW-1185">Reference proteome</keyword>
<reference evidence="1 2" key="1">
    <citation type="journal article" date="2020" name="IScience">
        <title>Genome Sequencing of the Endangered Kingdonia uniflora (Circaeasteraceae, Ranunculales) Reveals Potential Mechanisms of Evolutionary Specialization.</title>
        <authorList>
            <person name="Sun Y."/>
            <person name="Deng T."/>
            <person name="Zhang A."/>
            <person name="Moore M.J."/>
            <person name="Landis J.B."/>
            <person name="Lin N."/>
            <person name="Zhang H."/>
            <person name="Zhang X."/>
            <person name="Huang J."/>
            <person name="Zhang X."/>
            <person name="Sun H."/>
            <person name="Wang H."/>
        </authorList>
    </citation>
    <scope>NUCLEOTIDE SEQUENCE [LARGE SCALE GENOMIC DNA]</scope>
    <source>
        <strain evidence="1">TB1705</strain>
        <tissue evidence="1">Leaf</tissue>
    </source>
</reference>
<accession>A0A7J7LKZ9</accession>
<comment type="caution">
    <text evidence="1">The sequence shown here is derived from an EMBL/GenBank/DDBJ whole genome shotgun (WGS) entry which is preliminary data.</text>
</comment>